<dbReference type="OrthoDB" id="5825849at2759"/>
<dbReference type="PANTHER" id="PTHR31278:SF2">
    <property type="entry name" value="SMALL RIBOSOMAL SUBUNIT PROTEIN MS37"/>
    <property type="match status" value="1"/>
</dbReference>
<sequence length="122" mass="14247">MRLNIIYFKSRHHAKAAQNEKKVPFKEVSSLHLKDSVKGGSKNNIENKCLFEMSLLFGCWKENAFNNKVCEKFIQNLNNCHKKYLETSVIQKKLRAIDVPTPDSKTLTNKQITYLLRMYPNI</sequence>
<reference evidence="3" key="1">
    <citation type="submission" date="2021-01" db="UniProtKB">
        <authorList>
            <consortium name="EnsemblMetazoa"/>
        </authorList>
    </citation>
    <scope>IDENTIFICATION</scope>
    <source>
        <strain evidence="3">DH4</strain>
    </source>
</reference>
<dbReference type="KEGG" id="ame:725357"/>
<dbReference type="RefSeq" id="XP_026302235.1">
    <property type="nucleotide sequence ID" value="XM_026446450.1"/>
</dbReference>
<dbReference type="EnsemblMetazoa" id="XM_001121217">
    <property type="protein sequence ID" value="XP_001121217"/>
    <property type="gene ID" value="LOC725357"/>
</dbReference>
<dbReference type="InterPro" id="IPR033620">
    <property type="entry name" value="Ribosomal_mS37_met"/>
</dbReference>
<evidence type="ECO:0000259" key="2">
    <source>
        <dbReference type="Pfam" id="PF06747"/>
    </source>
</evidence>
<dbReference type="EnsemblMetazoa" id="XM_006564721">
    <property type="protein sequence ID" value="XP_006564784"/>
    <property type="gene ID" value="LOC725357"/>
</dbReference>
<dbReference type="GO" id="GO:0032543">
    <property type="term" value="P:mitochondrial translation"/>
    <property type="evidence" value="ECO:0007669"/>
    <property type="project" value="InterPro"/>
</dbReference>
<dbReference type="EnsemblMetazoa" id="XM_026446450">
    <property type="protein sequence ID" value="XP_026302235"/>
    <property type="gene ID" value="LOC725357"/>
</dbReference>
<dbReference type="SUPFAM" id="SSF47072">
    <property type="entry name" value="Cysteine alpha-hairpin motif"/>
    <property type="match status" value="1"/>
</dbReference>
<proteinExistence type="predicted"/>
<evidence type="ECO:0000313" key="5">
    <source>
        <dbReference type="RefSeq" id="XP_001121217.1"/>
    </source>
</evidence>
<evidence type="ECO:0000313" key="4">
    <source>
        <dbReference type="Proteomes" id="UP000005203"/>
    </source>
</evidence>
<keyword evidence="1" id="KW-1015">Disulfide bond</keyword>
<protein>
    <submittedName>
        <fullName evidence="5 6">Uncharacterized protein LOC725357</fullName>
    </submittedName>
</protein>
<dbReference type="Pfam" id="PF06747">
    <property type="entry name" value="CHCH"/>
    <property type="match status" value="1"/>
</dbReference>
<gene>
    <name evidence="5 6 7" type="primary">LOC725357</name>
</gene>
<dbReference type="PANTHER" id="PTHR31278">
    <property type="entry name" value="CHCHD1"/>
    <property type="match status" value="1"/>
</dbReference>
<accession>A0A8B6Z200</accession>
<organism evidence="3">
    <name type="scientific">Apis mellifera</name>
    <name type="common">Honeybee</name>
    <dbReference type="NCBI Taxonomy" id="7460"/>
    <lineage>
        <taxon>Eukaryota</taxon>
        <taxon>Metazoa</taxon>
        <taxon>Ecdysozoa</taxon>
        <taxon>Arthropoda</taxon>
        <taxon>Hexapoda</taxon>
        <taxon>Insecta</taxon>
        <taxon>Pterygota</taxon>
        <taxon>Neoptera</taxon>
        <taxon>Endopterygota</taxon>
        <taxon>Hymenoptera</taxon>
        <taxon>Apocrita</taxon>
        <taxon>Aculeata</taxon>
        <taxon>Apoidea</taxon>
        <taxon>Anthophila</taxon>
        <taxon>Apidae</taxon>
        <taxon>Apis</taxon>
    </lineage>
</organism>
<dbReference type="InterPro" id="IPR009069">
    <property type="entry name" value="Cys_alpha_HP_mot_SF"/>
</dbReference>
<accession>A0A8B8HDX5</accession>
<accession>A0A7M7GRY7</accession>
<dbReference type="Proteomes" id="UP000005203">
    <property type="component" value="Linkage group LG2"/>
</dbReference>
<dbReference type="GeneID" id="725357"/>
<keyword evidence="4" id="KW-1185">Reference proteome</keyword>
<dbReference type="AlphaFoldDB" id="A0A7M7GRY7"/>
<dbReference type="RefSeq" id="XP_006564784.1">
    <property type="nucleotide sequence ID" value="XM_006564721.3"/>
</dbReference>
<dbReference type="GO" id="GO:0005761">
    <property type="term" value="C:mitochondrial ribosome"/>
    <property type="evidence" value="ECO:0007669"/>
    <property type="project" value="InterPro"/>
</dbReference>
<dbReference type="InterPro" id="IPR010625">
    <property type="entry name" value="CHCH"/>
</dbReference>
<evidence type="ECO:0000313" key="6">
    <source>
        <dbReference type="RefSeq" id="XP_006564784.1"/>
    </source>
</evidence>
<evidence type="ECO:0000313" key="3">
    <source>
        <dbReference type="EnsemblMetazoa" id="XP_006564784"/>
    </source>
</evidence>
<dbReference type="GO" id="GO:0005654">
    <property type="term" value="C:nucleoplasm"/>
    <property type="evidence" value="ECO:0007669"/>
    <property type="project" value="TreeGrafter"/>
</dbReference>
<feature type="domain" description="CHCH" evidence="2">
    <location>
        <begin position="49"/>
        <end position="83"/>
    </location>
</feature>
<dbReference type="RefSeq" id="XP_001121217.1">
    <property type="nucleotide sequence ID" value="XM_001121217.5"/>
</dbReference>
<accession>A0A7M7FZI0</accession>
<dbReference type="GO" id="GO:0003723">
    <property type="term" value="F:RNA binding"/>
    <property type="evidence" value="ECO:0007669"/>
    <property type="project" value="TreeGrafter"/>
</dbReference>
<evidence type="ECO:0000313" key="7">
    <source>
        <dbReference type="RefSeq" id="XP_026302235.1"/>
    </source>
</evidence>
<evidence type="ECO:0000256" key="1">
    <source>
        <dbReference type="ARBA" id="ARBA00023157"/>
    </source>
</evidence>
<reference evidence="5 6" key="2">
    <citation type="submission" date="2025-04" db="UniProtKB">
        <authorList>
            <consortium name="RefSeq"/>
        </authorList>
    </citation>
    <scope>IDENTIFICATION</scope>
    <source>
        <strain evidence="5 6">DH4</strain>
        <tissue evidence="5 6">Whole body</tissue>
    </source>
</reference>
<name>A0A7M7GRY7_APIME</name>
<dbReference type="PROSITE" id="PS51808">
    <property type="entry name" value="CHCH"/>
    <property type="match status" value="1"/>
</dbReference>